<dbReference type="Gene3D" id="3.40.50.1820">
    <property type="entry name" value="alpha/beta hydrolase"/>
    <property type="match status" value="1"/>
</dbReference>
<proteinExistence type="predicted"/>
<dbReference type="HOGENOM" id="CLU_028760_2_0_1"/>
<dbReference type="InterPro" id="IPR008220">
    <property type="entry name" value="HAT_MetX-like"/>
</dbReference>
<dbReference type="STRING" id="1287681.M7T7K4"/>
<dbReference type="EMBL" id="KB706789">
    <property type="protein sequence ID" value="EMR65801.1"/>
    <property type="molecule type" value="Genomic_DNA"/>
</dbReference>
<dbReference type="AlphaFoldDB" id="M7T7K4"/>
<dbReference type="InterPro" id="IPR029058">
    <property type="entry name" value="AB_hydrolase_fold"/>
</dbReference>
<gene>
    <name evidence="2" type="ORF">UCREL1_7222</name>
</gene>
<dbReference type="OrthoDB" id="9972683at2759"/>
<dbReference type="PANTHER" id="PTHR32268">
    <property type="entry name" value="HOMOSERINE O-ACETYLTRANSFERASE"/>
    <property type="match status" value="1"/>
</dbReference>
<evidence type="ECO:0000313" key="2">
    <source>
        <dbReference type="EMBL" id="EMR65801.1"/>
    </source>
</evidence>
<protein>
    <submittedName>
        <fullName evidence="2">Putative homoserine acetyltransferase family protein</fullName>
    </submittedName>
</protein>
<keyword evidence="2" id="KW-0808">Transferase</keyword>
<organism evidence="2 3">
    <name type="scientific">Eutypa lata (strain UCR-EL1)</name>
    <name type="common">Grapevine dieback disease fungus</name>
    <name type="synonym">Eutypa armeniacae</name>
    <dbReference type="NCBI Taxonomy" id="1287681"/>
    <lineage>
        <taxon>Eukaryota</taxon>
        <taxon>Fungi</taxon>
        <taxon>Dikarya</taxon>
        <taxon>Ascomycota</taxon>
        <taxon>Pezizomycotina</taxon>
        <taxon>Sordariomycetes</taxon>
        <taxon>Xylariomycetidae</taxon>
        <taxon>Xylariales</taxon>
        <taxon>Diatrypaceae</taxon>
        <taxon>Eutypa</taxon>
    </lineage>
</organism>
<dbReference type="PANTHER" id="PTHR32268:SF15">
    <property type="entry name" value="HOMOSERINE ACETYLTRANSFERASE FAMILY PROTEIN (AFU_ORTHOLOGUE AFUA_1G15350)"/>
    <property type="match status" value="1"/>
</dbReference>
<name>M7T7K4_EUTLA</name>
<evidence type="ECO:0000313" key="3">
    <source>
        <dbReference type="Proteomes" id="UP000012174"/>
    </source>
</evidence>
<dbReference type="Proteomes" id="UP000012174">
    <property type="component" value="Unassembled WGS sequence"/>
</dbReference>
<dbReference type="eggNOG" id="ENOG502QVPA">
    <property type="taxonomic scope" value="Eukaryota"/>
</dbReference>
<dbReference type="SUPFAM" id="SSF53474">
    <property type="entry name" value="alpha/beta-Hydrolases"/>
    <property type="match status" value="1"/>
</dbReference>
<sequence length="384" mass="42211">MAASEIKTFPLGDFALQSGATLPGAFIAYKTFGDASASLPAIVYPTWFSGAIADNEWLIGDDMALSPRRYFIVVPALFGNGESTSPSNSGSSIMEGVPRRPFPDVTFYDNVKAQHRLLTEGLGIKGVKAVLGWSMGAGQTYQWITQFPDFAELAIPFCGSARTSPHNQVFLEGVKTSLLAAKGAVSGGAGQGEAAPSSRNINTDDDDGDETLTSQRRQQQYRTWSVEEREVGLKALGRVYAGWGLSQAFYREKLYETALGFTGLEDFLRRFWEGWALSKDPENLLVMLHTWQVGDCSNQSPYNGDFELAMRSIKAKTLVLPSQTDLYFPPEDSEYEVRHMLPGVGKCIPFPSIWGHWAGGPGDSKADVKWLDEKLRSFLEDGSW</sequence>
<dbReference type="OMA" id="KLGDWEL"/>
<keyword evidence="3" id="KW-1185">Reference proteome</keyword>
<accession>M7T7K4</accession>
<reference evidence="3" key="1">
    <citation type="journal article" date="2013" name="Genome Announc.">
        <title>Draft genome sequence of the grapevine dieback fungus Eutypa lata UCR-EL1.</title>
        <authorList>
            <person name="Blanco-Ulate B."/>
            <person name="Rolshausen P.E."/>
            <person name="Cantu D."/>
        </authorList>
    </citation>
    <scope>NUCLEOTIDE SEQUENCE [LARGE SCALE GENOMIC DNA]</scope>
    <source>
        <strain evidence="3">UCR-EL1</strain>
    </source>
</reference>
<evidence type="ECO:0000256" key="1">
    <source>
        <dbReference type="SAM" id="MobiDB-lite"/>
    </source>
</evidence>
<feature type="region of interest" description="Disordered" evidence="1">
    <location>
        <begin position="187"/>
        <end position="219"/>
    </location>
</feature>
<dbReference type="KEGG" id="ela:UCREL1_7222"/>
<dbReference type="GO" id="GO:0016747">
    <property type="term" value="F:acyltransferase activity, transferring groups other than amino-acyl groups"/>
    <property type="evidence" value="ECO:0007669"/>
    <property type="project" value="InterPro"/>
</dbReference>